<sequence>MTNSEKKKIALIIFHVIVLLFLFVSITLLLDDIFSQNENPNDYIDSFYVSTPRIIAPFAVLLGSISWLIILIKWIRNSRLEFYMKSIFLTKTIIIIGLILLMTI</sequence>
<organism evidence="2 3">
    <name type="scientific">Aquaticitalea lipolytica</name>
    <dbReference type="NCBI Taxonomy" id="1247562"/>
    <lineage>
        <taxon>Bacteria</taxon>
        <taxon>Pseudomonadati</taxon>
        <taxon>Bacteroidota</taxon>
        <taxon>Flavobacteriia</taxon>
        <taxon>Flavobacteriales</taxon>
        <taxon>Flavobacteriaceae</taxon>
        <taxon>Aquaticitalea</taxon>
    </lineage>
</organism>
<gene>
    <name evidence="2" type="ORF">GCM10011531_24160</name>
</gene>
<evidence type="ECO:0000313" key="2">
    <source>
        <dbReference type="EMBL" id="GFZ91608.1"/>
    </source>
</evidence>
<feature type="transmembrane region" description="Helical" evidence="1">
    <location>
        <begin position="82"/>
        <end position="102"/>
    </location>
</feature>
<name>A0A8J2XJC1_9FLAO</name>
<dbReference type="AlphaFoldDB" id="A0A8J2XJC1"/>
<dbReference type="Proteomes" id="UP000598120">
    <property type="component" value="Unassembled WGS sequence"/>
</dbReference>
<keyword evidence="3" id="KW-1185">Reference proteome</keyword>
<proteinExistence type="predicted"/>
<feature type="transmembrane region" description="Helical" evidence="1">
    <location>
        <begin position="54"/>
        <end position="75"/>
    </location>
</feature>
<evidence type="ECO:0000313" key="3">
    <source>
        <dbReference type="Proteomes" id="UP000598120"/>
    </source>
</evidence>
<keyword evidence="1" id="KW-0472">Membrane</keyword>
<reference evidence="2 3" key="1">
    <citation type="journal article" date="2014" name="Int. J. Syst. Evol. Microbiol.">
        <title>Complete genome sequence of Corynebacterium casei LMG S-19264T (=DSM 44701T), isolated from a smear-ripened cheese.</title>
        <authorList>
            <consortium name="US DOE Joint Genome Institute (JGI-PGF)"/>
            <person name="Walter F."/>
            <person name="Albersmeier A."/>
            <person name="Kalinowski J."/>
            <person name="Ruckert C."/>
        </authorList>
    </citation>
    <scope>NUCLEOTIDE SEQUENCE [LARGE SCALE GENOMIC DNA]</scope>
    <source>
        <strain evidence="2 3">CGMCC 1.15295</strain>
    </source>
</reference>
<keyword evidence="1" id="KW-0812">Transmembrane</keyword>
<keyword evidence="1" id="KW-1133">Transmembrane helix</keyword>
<comment type="caution">
    <text evidence="2">The sequence shown here is derived from an EMBL/GenBank/DDBJ whole genome shotgun (WGS) entry which is preliminary data.</text>
</comment>
<feature type="transmembrane region" description="Helical" evidence="1">
    <location>
        <begin position="12"/>
        <end position="34"/>
    </location>
</feature>
<evidence type="ECO:0000256" key="1">
    <source>
        <dbReference type="SAM" id="Phobius"/>
    </source>
</evidence>
<protein>
    <submittedName>
        <fullName evidence="2">Uncharacterized protein</fullName>
    </submittedName>
</protein>
<accession>A0A8J2XJC1</accession>
<dbReference type="EMBL" id="BMIC01000006">
    <property type="protein sequence ID" value="GFZ91608.1"/>
    <property type="molecule type" value="Genomic_DNA"/>
</dbReference>